<keyword evidence="2" id="KW-1133">Transmembrane helix</keyword>
<protein>
    <submittedName>
        <fullName evidence="3">Uncharacterized protein</fullName>
    </submittedName>
</protein>
<evidence type="ECO:0000256" key="2">
    <source>
        <dbReference type="SAM" id="Phobius"/>
    </source>
</evidence>
<dbReference type="EMBL" id="WUBL01000004">
    <property type="protein sequence ID" value="KAF2972825.1"/>
    <property type="molecule type" value="Genomic_DNA"/>
</dbReference>
<proteinExistence type="predicted"/>
<feature type="transmembrane region" description="Helical" evidence="2">
    <location>
        <begin position="59"/>
        <end position="81"/>
    </location>
</feature>
<reference evidence="3 4" key="1">
    <citation type="submission" date="2019-12" db="EMBL/GenBank/DDBJ databases">
        <title>Draft genome sequence of the ascomycete Xylaria multiplex DSM 110363.</title>
        <authorList>
            <person name="Buettner E."/>
            <person name="Kellner H."/>
        </authorList>
    </citation>
    <scope>NUCLEOTIDE SEQUENCE [LARGE SCALE GENOMIC DNA]</scope>
    <source>
        <strain evidence="3 4">DSM 110363</strain>
    </source>
</reference>
<keyword evidence="2" id="KW-0472">Membrane</keyword>
<evidence type="ECO:0000313" key="3">
    <source>
        <dbReference type="EMBL" id="KAF2972825.1"/>
    </source>
</evidence>
<dbReference type="AlphaFoldDB" id="A0A7C8IZ99"/>
<evidence type="ECO:0000313" key="4">
    <source>
        <dbReference type="Proteomes" id="UP000481858"/>
    </source>
</evidence>
<gene>
    <name evidence="3" type="ORF">GQX73_g698</name>
</gene>
<keyword evidence="2" id="KW-0812">Transmembrane</keyword>
<name>A0A7C8IZ99_9PEZI</name>
<evidence type="ECO:0000256" key="1">
    <source>
        <dbReference type="SAM" id="MobiDB-lite"/>
    </source>
</evidence>
<sequence length="202" mass="21773">MAEPIDEPNQPQAGASALRQPGPIEESNVHLNEKIIVDENVPATGPTHRSNGKRKQRRAFWSPIFAFFSTLGSLFAGMISLSATAGQGMSKFYWHIPVLYGDKTTREWPEITGFKSGCAAGGKSLLYGFYDGITGVGILPYKGAKGAGMKGFGIGILHGIGGLFFKPLSGIWAFIGHPIFGLHEHISKRRSGHRQEHPASAV</sequence>
<organism evidence="3 4">
    <name type="scientific">Xylaria multiplex</name>
    <dbReference type="NCBI Taxonomy" id="323545"/>
    <lineage>
        <taxon>Eukaryota</taxon>
        <taxon>Fungi</taxon>
        <taxon>Dikarya</taxon>
        <taxon>Ascomycota</taxon>
        <taxon>Pezizomycotina</taxon>
        <taxon>Sordariomycetes</taxon>
        <taxon>Xylariomycetidae</taxon>
        <taxon>Xylariales</taxon>
        <taxon>Xylariaceae</taxon>
        <taxon>Xylaria</taxon>
    </lineage>
</organism>
<dbReference type="OrthoDB" id="428159at2759"/>
<feature type="region of interest" description="Disordered" evidence="1">
    <location>
        <begin position="1"/>
        <end position="24"/>
    </location>
</feature>
<keyword evidence="4" id="KW-1185">Reference proteome</keyword>
<comment type="caution">
    <text evidence="3">The sequence shown here is derived from an EMBL/GenBank/DDBJ whole genome shotgun (WGS) entry which is preliminary data.</text>
</comment>
<accession>A0A7C8IZ99</accession>
<dbReference type="Proteomes" id="UP000481858">
    <property type="component" value="Unassembled WGS sequence"/>
</dbReference>
<dbReference type="InParanoid" id="A0A7C8IZ99"/>